<dbReference type="Pfam" id="PF19928">
    <property type="entry name" value="DUF6391"/>
    <property type="match status" value="1"/>
</dbReference>
<keyword evidence="1" id="KW-0472">Membrane</keyword>
<protein>
    <submittedName>
        <fullName evidence="2">Uncharacterized protein</fullName>
    </submittedName>
</protein>
<feature type="transmembrane region" description="Helical" evidence="1">
    <location>
        <begin position="6"/>
        <end position="34"/>
    </location>
</feature>
<dbReference type="RefSeq" id="WP_008474524.1">
    <property type="nucleotide sequence ID" value="NZ_CAGS01000007.1"/>
</dbReference>
<sequence length="241" mass="25683">MLVAIFGLMVFVFVAFIAIVLTAGLTLGSLVTLVRAPGQLLTLLHNQTLRRNHALEHATVNVIEERYGPSRLSGLAQPGGFIIQGGAPPELVADAAREALTRLRAGEWRLAIHRRCGTTLLAAQLVMAIAFLTVLLVTGEFSFLPFVVGILAAVLLARVVSPILQRFITTNARVGSMTITGVEIQPPANSFGIVSMIAPGPVFVHTSQSGSTIPSERGNDGRVTIITGDQDEVPVGDYRVR</sequence>
<comment type="caution">
    <text evidence="2">The sequence shown here is derived from an EMBL/GenBank/DDBJ whole genome shotgun (WGS) entry which is preliminary data.</text>
</comment>
<evidence type="ECO:0000313" key="3">
    <source>
        <dbReference type="Proteomes" id="UP000004221"/>
    </source>
</evidence>
<feature type="transmembrane region" description="Helical" evidence="1">
    <location>
        <begin position="119"/>
        <end position="137"/>
    </location>
</feature>
<feature type="transmembrane region" description="Helical" evidence="1">
    <location>
        <begin position="143"/>
        <end position="164"/>
    </location>
</feature>
<reference evidence="2 3" key="1">
    <citation type="journal article" date="2012" name="ISME J.">
        <title>Nitrification expanded: discovery, physiology and genomics of a nitrite-oxidizing bacterium from the phylum Chloroflexi.</title>
        <authorList>
            <person name="Sorokin D.Y."/>
            <person name="Lucker S."/>
            <person name="Vejmelkova D."/>
            <person name="Kostrikina N.A."/>
            <person name="Kleerebezem R."/>
            <person name="Rijpstra W.I."/>
            <person name="Damste J.S."/>
            <person name="Le Paslier D."/>
            <person name="Muyzer G."/>
            <person name="Wagner M."/>
            <person name="van Loosdrecht M.C."/>
            <person name="Daims H."/>
        </authorList>
    </citation>
    <scope>NUCLEOTIDE SEQUENCE [LARGE SCALE GENOMIC DNA]</scope>
    <source>
        <strain evidence="3">none</strain>
    </source>
</reference>
<dbReference type="AlphaFoldDB" id="I4ECI2"/>
<evidence type="ECO:0000256" key="1">
    <source>
        <dbReference type="SAM" id="Phobius"/>
    </source>
</evidence>
<proteinExistence type="predicted"/>
<keyword evidence="3" id="KW-1185">Reference proteome</keyword>
<name>I4ECI2_9BACT</name>
<dbReference type="Proteomes" id="UP000004221">
    <property type="component" value="Unassembled WGS sequence"/>
</dbReference>
<keyword evidence="1" id="KW-0812">Transmembrane</keyword>
<dbReference type="EMBL" id="CAGS01000007">
    <property type="protein sequence ID" value="CCF82394.1"/>
    <property type="molecule type" value="Genomic_DNA"/>
</dbReference>
<accession>I4ECI2</accession>
<keyword evidence="1" id="KW-1133">Transmembrane helix</keyword>
<evidence type="ECO:0000313" key="2">
    <source>
        <dbReference type="EMBL" id="CCF82394.1"/>
    </source>
</evidence>
<dbReference type="OrthoDB" id="162726at2"/>
<organism evidence="2 3">
    <name type="scientific">Nitrolancea hollandica Lb</name>
    <dbReference type="NCBI Taxonomy" id="1129897"/>
    <lineage>
        <taxon>Bacteria</taxon>
        <taxon>Pseudomonadati</taxon>
        <taxon>Thermomicrobiota</taxon>
        <taxon>Thermomicrobia</taxon>
        <taxon>Sphaerobacterales</taxon>
        <taxon>Sphaerobacterineae</taxon>
        <taxon>Sphaerobacteraceae</taxon>
        <taxon>Nitrolancea</taxon>
    </lineage>
</organism>
<gene>
    <name evidence="2" type="ORF">NITHO_1040017</name>
</gene>